<dbReference type="AlphaFoldDB" id="A0A255YX07"/>
<dbReference type="EMBL" id="NOXT01000075">
    <property type="protein sequence ID" value="OYQ33224.1"/>
    <property type="molecule type" value="Genomic_DNA"/>
</dbReference>
<dbReference type="Proteomes" id="UP000216991">
    <property type="component" value="Unassembled WGS sequence"/>
</dbReference>
<evidence type="ECO:0000313" key="2">
    <source>
        <dbReference type="Proteomes" id="UP000216991"/>
    </source>
</evidence>
<dbReference type="InterPro" id="IPR045936">
    <property type="entry name" value="DUF6356"/>
</dbReference>
<protein>
    <recommendedName>
        <fullName evidence="3">Capsule biosynthesis protein</fullName>
    </recommendedName>
</protein>
<evidence type="ECO:0000313" key="1">
    <source>
        <dbReference type="EMBL" id="OYQ33224.1"/>
    </source>
</evidence>
<organism evidence="1 2">
    <name type="scientific">Sandarakinorhabdus cyanobacteriorum</name>
    <dbReference type="NCBI Taxonomy" id="1981098"/>
    <lineage>
        <taxon>Bacteria</taxon>
        <taxon>Pseudomonadati</taxon>
        <taxon>Pseudomonadota</taxon>
        <taxon>Alphaproteobacteria</taxon>
        <taxon>Sphingomonadales</taxon>
        <taxon>Sphingosinicellaceae</taxon>
        <taxon>Sandarakinorhabdus</taxon>
    </lineage>
</organism>
<accession>A0A255YX07</accession>
<gene>
    <name evidence="1" type="ORF">CHU93_03035</name>
</gene>
<dbReference type="RefSeq" id="WP_086117243.1">
    <property type="nucleotide sequence ID" value="NZ_NOXT01000075.1"/>
</dbReference>
<dbReference type="OrthoDB" id="7652114at2"/>
<sequence length="73" mass="8173">MFARLFLEHPRCVNETYGEHMGAAFGVGSRMFVASLKCFIHGLIPGLYKTAGSDAIVELHKEIAPRKYDQPTF</sequence>
<comment type="caution">
    <text evidence="1">The sequence shown here is derived from an EMBL/GenBank/DDBJ whole genome shotgun (WGS) entry which is preliminary data.</text>
</comment>
<evidence type="ECO:0008006" key="3">
    <source>
        <dbReference type="Google" id="ProtNLM"/>
    </source>
</evidence>
<keyword evidence="2" id="KW-1185">Reference proteome</keyword>
<proteinExistence type="predicted"/>
<reference evidence="1 2" key="1">
    <citation type="submission" date="2017-07" db="EMBL/GenBank/DDBJ databases">
        <title>Sandarakinorhabdus cyanobacteriorum sp. nov., a novel bacterium isolated from cyanobacterial aggregates in a eutrophic lake.</title>
        <authorList>
            <person name="Cai H."/>
        </authorList>
    </citation>
    <scope>NUCLEOTIDE SEQUENCE [LARGE SCALE GENOMIC DNA]</scope>
    <source>
        <strain evidence="1 2">TH057</strain>
    </source>
</reference>
<name>A0A255YX07_9SPHN</name>
<dbReference type="Pfam" id="PF19883">
    <property type="entry name" value="DUF6356"/>
    <property type="match status" value="1"/>
</dbReference>